<dbReference type="EMBL" id="FSRE01000001">
    <property type="protein sequence ID" value="SIN70173.1"/>
    <property type="molecule type" value="Genomic_DNA"/>
</dbReference>
<dbReference type="SUPFAM" id="SSF53271">
    <property type="entry name" value="PRTase-like"/>
    <property type="match status" value="1"/>
</dbReference>
<dbReference type="Gene3D" id="3.30.1310.20">
    <property type="entry name" value="PRTase-like"/>
    <property type="match status" value="1"/>
</dbReference>
<dbReference type="InterPro" id="IPR029057">
    <property type="entry name" value="PRTase-like"/>
</dbReference>
<keyword evidence="5" id="KW-1185">Reference proteome</keyword>
<evidence type="ECO:0000256" key="2">
    <source>
        <dbReference type="ARBA" id="ARBA00022962"/>
    </source>
</evidence>
<accession>A0A1N6DHL9</accession>
<dbReference type="STRING" id="364032.SAMN05443662_0146"/>
<evidence type="ECO:0000259" key="3">
    <source>
        <dbReference type="Pfam" id="PF00156"/>
    </source>
</evidence>
<reference evidence="4 5" key="1">
    <citation type="submission" date="2016-11" db="EMBL/GenBank/DDBJ databases">
        <authorList>
            <person name="Jaros S."/>
            <person name="Januszkiewicz K."/>
            <person name="Wedrychowicz H."/>
        </authorList>
    </citation>
    <scope>NUCLEOTIDE SEQUENCE [LARGE SCALE GENOMIC DNA]</scope>
    <source>
        <strain evidence="4 5">DSM 17737</strain>
    </source>
</reference>
<dbReference type="Gene3D" id="3.40.50.2020">
    <property type="match status" value="1"/>
</dbReference>
<dbReference type="Proteomes" id="UP000198461">
    <property type="component" value="Unassembled WGS sequence"/>
</dbReference>
<gene>
    <name evidence="4" type="ORF">SAMN05443662_0146</name>
</gene>
<evidence type="ECO:0000313" key="4">
    <source>
        <dbReference type="EMBL" id="SIN70173.1"/>
    </source>
</evidence>
<sequence length="218" mass="23750">MMRFKDRQHAGAILAQQLQPYAGAANTLVLALPRGGVPVAAEIARALNLPMDIVLVRKLGVPGNEEVAMGAIAIEDVLLLNEPFIARLGIPATAVASVIEKERAELQRRLRAYRSSHPFPDLQGKRVILVDDGIATGATMRAAIEAVRRLGAKKIIVAAPVAPPEVVSMLQREADSVIVPLQPLDFRAVGQWYDVFDQTDDDTVRQLLAENWQQHDAT</sequence>
<evidence type="ECO:0000256" key="1">
    <source>
        <dbReference type="ARBA" id="ARBA00022679"/>
    </source>
</evidence>
<keyword evidence="1 4" id="KW-0808">Transferase</keyword>
<proteinExistence type="predicted"/>
<evidence type="ECO:0000313" key="5">
    <source>
        <dbReference type="Proteomes" id="UP000198461"/>
    </source>
</evidence>
<dbReference type="GO" id="GO:0016740">
    <property type="term" value="F:transferase activity"/>
    <property type="evidence" value="ECO:0007669"/>
    <property type="project" value="UniProtKB-KW"/>
</dbReference>
<organism evidence="4 5">
    <name type="scientific">Sulfurivirga caldicuralii</name>
    <dbReference type="NCBI Taxonomy" id="364032"/>
    <lineage>
        <taxon>Bacteria</taxon>
        <taxon>Pseudomonadati</taxon>
        <taxon>Pseudomonadota</taxon>
        <taxon>Gammaproteobacteria</taxon>
        <taxon>Thiotrichales</taxon>
        <taxon>Piscirickettsiaceae</taxon>
        <taxon>Sulfurivirga</taxon>
    </lineage>
</organism>
<feature type="domain" description="Phosphoribosyltransferase" evidence="3">
    <location>
        <begin position="14"/>
        <end position="165"/>
    </location>
</feature>
<dbReference type="CDD" id="cd06223">
    <property type="entry name" value="PRTases_typeI"/>
    <property type="match status" value="1"/>
</dbReference>
<dbReference type="RefSeq" id="WP_074200489.1">
    <property type="nucleotide sequence ID" value="NZ_FSRE01000001.1"/>
</dbReference>
<dbReference type="InterPro" id="IPR000836">
    <property type="entry name" value="PRTase_dom"/>
</dbReference>
<dbReference type="Pfam" id="PF00156">
    <property type="entry name" value="Pribosyltran"/>
    <property type="match status" value="1"/>
</dbReference>
<dbReference type="PANTHER" id="PTHR11907">
    <property type="entry name" value="AMIDOPHOSPHORIBOSYLTRANSFERASE"/>
    <property type="match status" value="1"/>
</dbReference>
<keyword evidence="2" id="KW-0315">Glutamine amidotransferase</keyword>
<name>A0A1N6DHL9_9GAMM</name>
<dbReference type="AlphaFoldDB" id="A0A1N6DHL9"/>
<protein>
    <submittedName>
        <fullName evidence="4">Putative phosphoribosyl transferase</fullName>
    </submittedName>
</protein>
<dbReference type="OrthoDB" id="9810066at2"/>